<protein>
    <recommendedName>
        <fullName evidence="4 14">General transcription and DNA repair factor IIH subunit TFB4</fullName>
        <shortName evidence="14">TFIIH subunit TFB4</shortName>
    </recommendedName>
    <alternativeName>
        <fullName evidence="13 14">RNA polymerase II transcription factor B subunit 4</fullName>
    </alternativeName>
</protein>
<name>A0A3N4LZ80_9PEZI</name>
<sequence length="417" mass="44029">MNAVDASSHYTQPTEAEVLPSLLVVILDTNPFTWDALQSTLPISQALANILLFINAHLAFSQANKVAVIASHTKLAKLLYPPPPPSPSISGPQPGLSGRPLSLADRLGLSKDGVDGSGSGAASNGGSTAASTPGSSGPHDHLNRNSSLPPQAVIPADPERDANKYRQFRIVEDQVTASVRSLLAETTEDSLAGTNMTMMAGALSLALTYIHKMTMPIEETTLSGTLQAGGGIAPPAEGSKKDDLEMTMNARIVVISVSGDLAEQYIPIMNCIFAAQRKKIPIDICKIAGDTVFLQQASDATNGVYMNLKEPRGLLQYLMMGFLPDQTSRKHLVLPTQVNVDFRAACFCHKHVVDIGFVCSICLSIFCSPPDGAFCTTCGTKLDVTTLGYGGKPAVLVTKKKKKKRKADAVAGGNGEA</sequence>
<keyword evidence="12 14" id="KW-0539">Nucleus</keyword>
<keyword evidence="5 14" id="KW-0479">Metal-binding</keyword>
<proteinExistence type="inferred from homology"/>
<dbReference type="InterPro" id="IPR036465">
    <property type="entry name" value="vWFA_dom_sf"/>
</dbReference>
<feature type="region of interest" description="Disordered" evidence="15">
    <location>
        <begin position="81"/>
        <end position="157"/>
    </location>
</feature>
<keyword evidence="17" id="KW-1185">Reference proteome</keyword>
<evidence type="ECO:0000256" key="5">
    <source>
        <dbReference type="ARBA" id="ARBA00022723"/>
    </source>
</evidence>
<dbReference type="GO" id="GO:0000439">
    <property type="term" value="C:transcription factor TFIIH core complex"/>
    <property type="evidence" value="ECO:0007669"/>
    <property type="project" value="UniProtKB-UniRule"/>
</dbReference>
<dbReference type="GO" id="GO:0006355">
    <property type="term" value="P:regulation of DNA-templated transcription"/>
    <property type="evidence" value="ECO:0007669"/>
    <property type="project" value="InterPro"/>
</dbReference>
<evidence type="ECO:0000313" key="17">
    <source>
        <dbReference type="Proteomes" id="UP000267821"/>
    </source>
</evidence>
<comment type="similarity">
    <text evidence="3 14">Belongs to the TFB4 family.</text>
</comment>
<dbReference type="FunCoup" id="A0A3N4LZ80">
    <property type="interactions" value="1146"/>
</dbReference>
<evidence type="ECO:0000256" key="15">
    <source>
        <dbReference type="SAM" id="MobiDB-lite"/>
    </source>
</evidence>
<evidence type="ECO:0000256" key="14">
    <source>
        <dbReference type="RuleBase" id="RU368090"/>
    </source>
</evidence>
<keyword evidence="6 14" id="KW-0227">DNA damage</keyword>
<dbReference type="GO" id="GO:0008270">
    <property type="term" value="F:zinc ion binding"/>
    <property type="evidence" value="ECO:0007669"/>
    <property type="project" value="UniProtKB-KW"/>
</dbReference>
<evidence type="ECO:0000256" key="1">
    <source>
        <dbReference type="ARBA" id="ARBA00002817"/>
    </source>
</evidence>
<evidence type="ECO:0000256" key="6">
    <source>
        <dbReference type="ARBA" id="ARBA00022763"/>
    </source>
</evidence>
<dbReference type="InterPro" id="IPR004600">
    <property type="entry name" value="TFIIH_Tfb4/GTF2H3"/>
</dbReference>
<evidence type="ECO:0000256" key="10">
    <source>
        <dbReference type="ARBA" id="ARBA00023163"/>
    </source>
</evidence>
<evidence type="ECO:0000256" key="3">
    <source>
        <dbReference type="ARBA" id="ARBA00005273"/>
    </source>
</evidence>
<feature type="compositionally biased region" description="Low complexity" evidence="15">
    <location>
        <begin position="88"/>
        <end position="98"/>
    </location>
</feature>
<keyword evidence="10 14" id="KW-0804">Transcription</keyword>
<dbReference type="Gene3D" id="3.40.50.410">
    <property type="entry name" value="von Willebrand factor, type A domain"/>
    <property type="match status" value="1"/>
</dbReference>
<evidence type="ECO:0000256" key="7">
    <source>
        <dbReference type="ARBA" id="ARBA00022771"/>
    </source>
</evidence>
<keyword evidence="9 14" id="KW-0805">Transcription regulation</keyword>
<reference evidence="16 17" key="1">
    <citation type="journal article" date="2018" name="Nat. Ecol. Evol.">
        <title>Pezizomycetes genomes reveal the molecular basis of ectomycorrhizal truffle lifestyle.</title>
        <authorList>
            <person name="Murat C."/>
            <person name="Payen T."/>
            <person name="Noel B."/>
            <person name="Kuo A."/>
            <person name="Morin E."/>
            <person name="Chen J."/>
            <person name="Kohler A."/>
            <person name="Krizsan K."/>
            <person name="Balestrini R."/>
            <person name="Da Silva C."/>
            <person name="Montanini B."/>
            <person name="Hainaut M."/>
            <person name="Levati E."/>
            <person name="Barry K.W."/>
            <person name="Belfiori B."/>
            <person name="Cichocki N."/>
            <person name="Clum A."/>
            <person name="Dockter R.B."/>
            <person name="Fauchery L."/>
            <person name="Guy J."/>
            <person name="Iotti M."/>
            <person name="Le Tacon F."/>
            <person name="Lindquist E.A."/>
            <person name="Lipzen A."/>
            <person name="Malagnac F."/>
            <person name="Mello A."/>
            <person name="Molinier V."/>
            <person name="Miyauchi S."/>
            <person name="Poulain J."/>
            <person name="Riccioni C."/>
            <person name="Rubini A."/>
            <person name="Sitrit Y."/>
            <person name="Splivallo R."/>
            <person name="Traeger S."/>
            <person name="Wang M."/>
            <person name="Zifcakova L."/>
            <person name="Wipf D."/>
            <person name="Zambonelli A."/>
            <person name="Paolocci F."/>
            <person name="Nowrousian M."/>
            <person name="Ottonello S."/>
            <person name="Baldrian P."/>
            <person name="Spatafora J.W."/>
            <person name="Henrissat B."/>
            <person name="Nagy L.G."/>
            <person name="Aury J.M."/>
            <person name="Wincker P."/>
            <person name="Grigoriev I.V."/>
            <person name="Bonfante P."/>
            <person name="Martin F.M."/>
        </authorList>
    </citation>
    <scope>NUCLEOTIDE SEQUENCE [LARGE SCALE GENOMIC DNA]</scope>
    <source>
        <strain evidence="16 17">ATCC MYA-4762</strain>
    </source>
</reference>
<evidence type="ECO:0000256" key="13">
    <source>
        <dbReference type="ARBA" id="ARBA00033341"/>
    </source>
</evidence>
<evidence type="ECO:0000256" key="12">
    <source>
        <dbReference type="ARBA" id="ARBA00023242"/>
    </source>
</evidence>
<dbReference type="PANTHER" id="PTHR12831">
    <property type="entry name" value="TRANSCRIPTION INITIATION FACTOR IIH TFIIH , POLYPEPTIDE 3-RELATED"/>
    <property type="match status" value="1"/>
</dbReference>
<comment type="function">
    <text evidence="1 14">Component of the general transcription and DNA repair factor IIH (TFIIH) core complex, which is involved in general and transcription-coupled nucleotide excision repair (NER) of damaged DNA and, when complexed to TFIIK, in RNA transcription by RNA polymerase II. In NER, TFIIH acts by opening DNA around the lesion to allow the excision of the damaged oligonucleotide and its replacement by a new DNA fragment. In transcription, TFIIH has an essential role in transcription initiation. When the pre-initiation complex (PIC) has been established, TFIIH is required for promoter opening and promoter escape. Phosphorylation of the C-terminal tail (CTD) of the largest subunit of RNA polymerase II by the kinase module TFIIK controls the initiation of transcription.</text>
</comment>
<accession>A0A3N4LZ80</accession>
<evidence type="ECO:0000256" key="11">
    <source>
        <dbReference type="ARBA" id="ARBA00023204"/>
    </source>
</evidence>
<keyword evidence="11 14" id="KW-0234">DNA repair</keyword>
<dbReference type="OrthoDB" id="17307at2759"/>
<evidence type="ECO:0000256" key="9">
    <source>
        <dbReference type="ARBA" id="ARBA00023015"/>
    </source>
</evidence>
<comment type="subunit">
    <text evidence="14">Component of the 7-subunit TFIIH core complex composed of XPB/SSL2, XPD/RAD3, SSL1, TFB1, TFB2, TFB4 and TFB5, which is active in NER. The core complex associates with the 3-subunit CTD-kinase module TFIIK composed of CCL1, KIN28 and TFB3 to form the 10-subunit holoenzyme (holo-TFIIH) active in transcription.</text>
</comment>
<dbReference type="AlphaFoldDB" id="A0A3N4LZ80"/>
<dbReference type="GO" id="GO:0005675">
    <property type="term" value="C:transcription factor TFIIH holo complex"/>
    <property type="evidence" value="ECO:0007669"/>
    <property type="project" value="UniProtKB-UniRule"/>
</dbReference>
<evidence type="ECO:0000256" key="4">
    <source>
        <dbReference type="ARBA" id="ARBA00021280"/>
    </source>
</evidence>
<dbReference type="PANTHER" id="PTHR12831:SF0">
    <property type="entry name" value="GENERAL TRANSCRIPTION FACTOR IIH SUBUNIT 3"/>
    <property type="match status" value="1"/>
</dbReference>
<evidence type="ECO:0000313" key="16">
    <source>
        <dbReference type="EMBL" id="RPB28213.1"/>
    </source>
</evidence>
<comment type="subcellular location">
    <subcellularLocation>
        <location evidence="2 14">Nucleus</location>
    </subcellularLocation>
</comment>
<feature type="compositionally biased region" description="Low complexity" evidence="15">
    <location>
        <begin position="120"/>
        <end position="137"/>
    </location>
</feature>
<keyword evidence="7 14" id="KW-0863">Zinc-finger</keyword>
<gene>
    <name evidence="16" type="ORF">L211DRAFT_365489</name>
</gene>
<dbReference type="Pfam" id="PF03850">
    <property type="entry name" value="Tfb4"/>
    <property type="match status" value="1"/>
</dbReference>
<dbReference type="Proteomes" id="UP000267821">
    <property type="component" value="Unassembled WGS sequence"/>
</dbReference>
<dbReference type="GO" id="GO:0006289">
    <property type="term" value="P:nucleotide-excision repair"/>
    <property type="evidence" value="ECO:0007669"/>
    <property type="project" value="UniProtKB-UniRule"/>
</dbReference>
<evidence type="ECO:0000256" key="8">
    <source>
        <dbReference type="ARBA" id="ARBA00022833"/>
    </source>
</evidence>
<dbReference type="InParanoid" id="A0A3N4LZ80"/>
<keyword evidence="8 14" id="KW-0862">Zinc</keyword>
<dbReference type="EMBL" id="ML121529">
    <property type="protein sequence ID" value="RPB28213.1"/>
    <property type="molecule type" value="Genomic_DNA"/>
</dbReference>
<dbReference type="STRING" id="1051890.A0A3N4LZ80"/>
<evidence type="ECO:0000256" key="2">
    <source>
        <dbReference type="ARBA" id="ARBA00004123"/>
    </source>
</evidence>
<organism evidence="16 17">
    <name type="scientific">Terfezia boudieri ATCC MYA-4762</name>
    <dbReference type="NCBI Taxonomy" id="1051890"/>
    <lineage>
        <taxon>Eukaryota</taxon>
        <taxon>Fungi</taxon>
        <taxon>Dikarya</taxon>
        <taxon>Ascomycota</taxon>
        <taxon>Pezizomycotina</taxon>
        <taxon>Pezizomycetes</taxon>
        <taxon>Pezizales</taxon>
        <taxon>Pezizaceae</taxon>
        <taxon>Terfezia</taxon>
    </lineage>
</organism>